<dbReference type="PANTHER" id="PTHR13812">
    <property type="entry name" value="KETIMINE REDUCTASE MU-CRYSTALLIN"/>
    <property type="match status" value="1"/>
</dbReference>
<dbReference type="SUPFAM" id="SSF51735">
    <property type="entry name" value="NAD(P)-binding Rossmann-fold domains"/>
    <property type="match status" value="1"/>
</dbReference>
<dbReference type="NCBIfam" id="NF004848">
    <property type="entry name" value="PRK06199.1"/>
    <property type="match status" value="1"/>
</dbReference>
<dbReference type="InterPro" id="IPR036291">
    <property type="entry name" value="NAD(P)-bd_dom_sf"/>
</dbReference>
<dbReference type="Proteomes" id="UP001438953">
    <property type="component" value="Unassembled WGS sequence"/>
</dbReference>
<comment type="caution">
    <text evidence="1">The sequence shown here is derived from an EMBL/GenBank/DDBJ whole genome shotgun (WGS) entry which is preliminary data.</text>
</comment>
<dbReference type="InterPro" id="IPR003462">
    <property type="entry name" value="ODC_Mu_crystall"/>
</dbReference>
<dbReference type="RefSeq" id="WP_350935378.1">
    <property type="nucleotide sequence ID" value="NZ_JAYWLC010000003.1"/>
</dbReference>
<evidence type="ECO:0000313" key="2">
    <source>
        <dbReference type="Proteomes" id="UP001438953"/>
    </source>
</evidence>
<dbReference type="Gene3D" id="3.30.1780.10">
    <property type="entry name" value="ornithine cyclodeaminase, domain 1"/>
    <property type="match status" value="1"/>
</dbReference>
<proteinExistence type="predicted"/>
<reference evidence="1 2" key="1">
    <citation type="submission" date="2024-06" db="EMBL/GenBank/DDBJ databases">
        <title>Thioclava kandeliae sp. nov. from a rhizosphere soil sample of Kandelia candel in a mangrove.</title>
        <authorList>
            <person name="Mu T."/>
        </authorList>
    </citation>
    <scope>NUCLEOTIDE SEQUENCE [LARGE SCALE GENOMIC DNA]</scope>
    <source>
        <strain evidence="1 2">CPCC 100088</strain>
    </source>
</reference>
<dbReference type="PIRSF" id="PIRSF001439">
    <property type="entry name" value="CryM"/>
    <property type="match status" value="1"/>
</dbReference>
<dbReference type="InterPro" id="IPR023401">
    <property type="entry name" value="ODC_N"/>
</dbReference>
<name>A0ABV1SE53_9RHOB</name>
<evidence type="ECO:0000313" key="1">
    <source>
        <dbReference type="EMBL" id="MER5171182.1"/>
    </source>
</evidence>
<dbReference type="Gene3D" id="3.40.50.720">
    <property type="entry name" value="NAD(P)-binding Rossmann-like Domain"/>
    <property type="match status" value="1"/>
</dbReference>
<dbReference type="PANTHER" id="PTHR13812:SF19">
    <property type="entry name" value="KETIMINE REDUCTASE MU-CRYSTALLIN"/>
    <property type="match status" value="1"/>
</dbReference>
<accession>A0ABV1SE53</accession>
<sequence>MKDLPNLPKIDFLYLSEPDMIAAGVTDMPACVDCMEEMFALLHHGDYRMAGPNSDSHGAMVTFPENSPFETMPKPTADRRFMAMPAYLGGSFCTAGVKWYGSNIANKDKGLPRSILMFTLNDADTGAPLAYMSANLLSAYRTGAVPGVGARHLARKGSKVVGIFGPGVMARTTLAAFIAACPEIDTVKVKGRGQRSLDVFIDWVKENYPQITDIRIVDDIEAVVRDSDIVTYCASGEVGNPDDYPMVKREWVKPGAFLAMPAPCNFDAGMEADDVRKVLDNTGLYEAWYEEVPHPAHNVIPLVGVKFMDMIAAGTMAPEALEDLGAIVAGAADGRRNEEEIILMSVGGMPVEDVAWGTVLYRNALARGIGTKLNLWDEPVLR</sequence>
<dbReference type="EMBL" id="JAYWLC010000003">
    <property type="protein sequence ID" value="MER5171182.1"/>
    <property type="molecule type" value="Genomic_DNA"/>
</dbReference>
<dbReference type="Pfam" id="PF02423">
    <property type="entry name" value="OCD_Mu_crystall"/>
    <property type="match status" value="1"/>
</dbReference>
<protein>
    <submittedName>
        <fullName evidence="1">Tyramine oxidase subunit B</fullName>
    </submittedName>
</protein>
<keyword evidence="2" id="KW-1185">Reference proteome</keyword>
<organism evidence="1 2">
    <name type="scientific">Thioclava kandeliae</name>
    <dbReference type="NCBI Taxonomy" id="3070818"/>
    <lineage>
        <taxon>Bacteria</taxon>
        <taxon>Pseudomonadati</taxon>
        <taxon>Pseudomonadota</taxon>
        <taxon>Alphaproteobacteria</taxon>
        <taxon>Rhodobacterales</taxon>
        <taxon>Paracoccaceae</taxon>
        <taxon>Thioclava</taxon>
    </lineage>
</organism>
<gene>
    <name evidence="1" type="ORF">VSX56_05270</name>
</gene>